<reference evidence="2 3" key="1">
    <citation type="submission" date="2020-04" db="EMBL/GenBank/DDBJ databases">
        <title>Nesterenkonia sp. nov., isolated from marine sediment.</title>
        <authorList>
            <person name="Zhang G."/>
        </authorList>
    </citation>
    <scope>NUCLEOTIDE SEQUENCE [LARGE SCALE GENOMIC DNA]</scope>
    <source>
        <strain evidence="2 3">MY13</strain>
    </source>
</reference>
<evidence type="ECO:0000313" key="2">
    <source>
        <dbReference type="EMBL" id="NLS09139.1"/>
    </source>
</evidence>
<accession>A0A7X8TIC4</accession>
<keyword evidence="1" id="KW-1133">Transmembrane helix</keyword>
<evidence type="ECO:0000256" key="1">
    <source>
        <dbReference type="SAM" id="Phobius"/>
    </source>
</evidence>
<dbReference type="Proteomes" id="UP000523139">
    <property type="component" value="Unassembled WGS sequence"/>
</dbReference>
<feature type="transmembrane region" description="Helical" evidence="1">
    <location>
        <begin position="67"/>
        <end position="86"/>
    </location>
</feature>
<keyword evidence="3" id="KW-1185">Reference proteome</keyword>
<evidence type="ECO:0000313" key="3">
    <source>
        <dbReference type="Proteomes" id="UP000523139"/>
    </source>
</evidence>
<feature type="transmembrane region" description="Helical" evidence="1">
    <location>
        <begin position="21"/>
        <end position="39"/>
    </location>
</feature>
<keyword evidence="1" id="KW-0812">Transmembrane</keyword>
<name>A0A7X8TIC4_9MICC</name>
<feature type="transmembrane region" description="Helical" evidence="1">
    <location>
        <begin position="132"/>
        <end position="149"/>
    </location>
</feature>
<proteinExistence type="predicted"/>
<organism evidence="2 3">
    <name type="scientific">Nesterenkonia sedimenti</name>
    <dbReference type="NCBI Taxonomy" id="1463632"/>
    <lineage>
        <taxon>Bacteria</taxon>
        <taxon>Bacillati</taxon>
        <taxon>Actinomycetota</taxon>
        <taxon>Actinomycetes</taxon>
        <taxon>Micrococcales</taxon>
        <taxon>Micrococcaceae</taxon>
        <taxon>Nesterenkonia</taxon>
    </lineage>
</organism>
<comment type="caution">
    <text evidence="2">The sequence shown here is derived from an EMBL/GenBank/DDBJ whole genome shotgun (WGS) entry which is preliminary data.</text>
</comment>
<dbReference type="EMBL" id="JABAHY010000002">
    <property type="protein sequence ID" value="NLS09139.1"/>
    <property type="molecule type" value="Genomic_DNA"/>
</dbReference>
<dbReference type="NCBIfam" id="NF038065">
    <property type="entry name" value="Pr6Pr"/>
    <property type="match status" value="1"/>
</dbReference>
<gene>
    <name evidence="2" type="ORF">HGQ17_03785</name>
</gene>
<sequence>MRTQHRPLSWQYSIPARAVHSVIALLCAAGLATSLYLGWTNGSQLPAGVGYAGGFSAGWQHMLNQPAYFTFLSGLLVFITSGVLALNPQRESRIFHCVRLAGVVQVIITGLVFNILLRTEDQLEGVWLFNDLVLHVIVPIAAPLVWLIIGPHGRLSPAVVFGSMVIPLA</sequence>
<dbReference type="AlphaFoldDB" id="A0A7X8TIC4"/>
<keyword evidence="1" id="KW-0472">Membrane</keyword>
<dbReference type="InterPro" id="IPR049713">
    <property type="entry name" value="Pr6Pr-like"/>
</dbReference>
<feature type="transmembrane region" description="Helical" evidence="1">
    <location>
        <begin position="98"/>
        <end position="117"/>
    </location>
</feature>
<protein>
    <submittedName>
        <fullName evidence="2">Pr6Pr family membrane protein</fullName>
    </submittedName>
</protein>